<dbReference type="Pfam" id="PF02353">
    <property type="entry name" value="CMAS"/>
    <property type="match status" value="1"/>
</dbReference>
<keyword evidence="1" id="KW-0489">Methyltransferase</keyword>
<accession>A0ABT1QNJ7</accession>
<organism evidence="1 2">
    <name type="scientific">Tahibacter harae</name>
    <dbReference type="NCBI Taxonomy" id="2963937"/>
    <lineage>
        <taxon>Bacteria</taxon>
        <taxon>Pseudomonadati</taxon>
        <taxon>Pseudomonadota</taxon>
        <taxon>Gammaproteobacteria</taxon>
        <taxon>Lysobacterales</taxon>
        <taxon>Rhodanobacteraceae</taxon>
        <taxon>Tahibacter</taxon>
    </lineage>
</organism>
<dbReference type="CDD" id="cd02440">
    <property type="entry name" value="AdoMet_MTases"/>
    <property type="match status" value="1"/>
</dbReference>
<dbReference type="GO" id="GO:0032259">
    <property type="term" value="P:methylation"/>
    <property type="evidence" value="ECO:0007669"/>
    <property type="project" value="UniProtKB-KW"/>
</dbReference>
<dbReference type="RefSeq" id="WP_255910729.1">
    <property type="nucleotide sequence ID" value="NZ_JANFQO010000002.1"/>
</dbReference>
<keyword evidence="2" id="KW-1185">Reference proteome</keyword>
<reference evidence="1" key="1">
    <citation type="submission" date="2022-07" db="EMBL/GenBank/DDBJ databases">
        <title>Tahibacter sp., a new gammaproteobacterium isolated from the silt sample collected at pig farm.</title>
        <authorList>
            <person name="Chen H."/>
        </authorList>
    </citation>
    <scope>NUCLEOTIDE SEQUENCE</scope>
    <source>
        <strain evidence="1">P2K</strain>
    </source>
</reference>
<gene>
    <name evidence="1" type="ORF">NM961_02145</name>
</gene>
<dbReference type="EC" id="2.1.1.-" evidence="1"/>
<evidence type="ECO:0000313" key="2">
    <source>
        <dbReference type="Proteomes" id="UP001165498"/>
    </source>
</evidence>
<dbReference type="Gene3D" id="3.40.50.150">
    <property type="entry name" value="Vaccinia Virus protein VP39"/>
    <property type="match status" value="1"/>
</dbReference>
<dbReference type="SUPFAM" id="SSF53335">
    <property type="entry name" value="S-adenosyl-L-methionine-dependent methyltransferases"/>
    <property type="match status" value="1"/>
</dbReference>
<dbReference type="InterPro" id="IPR029063">
    <property type="entry name" value="SAM-dependent_MTases_sf"/>
</dbReference>
<dbReference type="GO" id="GO:0008168">
    <property type="term" value="F:methyltransferase activity"/>
    <property type="evidence" value="ECO:0007669"/>
    <property type="project" value="UniProtKB-KW"/>
</dbReference>
<name>A0ABT1QNJ7_9GAMM</name>
<dbReference type="EMBL" id="JANFQO010000002">
    <property type="protein sequence ID" value="MCQ4163503.1"/>
    <property type="molecule type" value="Genomic_DNA"/>
</dbReference>
<evidence type="ECO:0000313" key="1">
    <source>
        <dbReference type="EMBL" id="MCQ4163503.1"/>
    </source>
</evidence>
<protein>
    <submittedName>
        <fullName evidence="1">Class I SAM-dependent methyltransferase</fullName>
        <ecNumber evidence="1">2.1.1.-</ecNumber>
    </submittedName>
</protein>
<dbReference type="Proteomes" id="UP001165498">
    <property type="component" value="Unassembled WGS sequence"/>
</dbReference>
<proteinExistence type="predicted"/>
<comment type="caution">
    <text evidence="1">The sequence shown here is derived from an EMBL/GenBank/DDBJ whole genome shotgun (WGS) entry which is preliminary data.</text>
</comment>
<keyword evidence="1" id="KW-0808">Transferase</keyword>
<sequence>MNTEIVTAERDTDRAAPGLVGLAERGWLPDVLLRFGIRQLCRQRLYEESAGGPEAQEARFSRLRQSLSHSVIALHTDAANRQHYELPPAFFQHCLGPRLKYSSCYYPTGRETLAQAEVAMLELYVQRAELADGQDILELGCGWGSLTLYLAERFPQSRIVAVSNSQSQREFIQARCAERGLANVRVVTCDVNRLELEAAAFDRCISIEMFEHLRNYAVLLSRIARWLRPQGSLFVHIFCHRTLAYPFETQGEDNWMGRHFFTGGLMPSADTLAWFQDNLALEQRWLVDGTHYARTANHWLAGQDRHREVLMPVLQQTYGAAAALWFHRWRLFWMACAELFGYDGGGEWMVAHYRFVRRSVS</sequence>
<dbReference type="PANTHER" id="PTHR43832:SF1">
    <property type="entry name" value="S-ADENOSYL-L-METHIONINE-DEPENDENT METHYLTRANSFERASES SUPERFAMILY PROTEIN"/>
    <property type="match status" value="1"/>
</dbReference>
<dbReference type="PANTHER" id="PTHR43832">
    <property type="match status" value="1"/>
</dbReference>